<dbReference type="AlphaFoldDB" id="A0AAE3XE49"/>
<evidence type="ECO:0000313" key="2">
    <source>
        <dbReference type="EMBL" id="MDR6218440.1"/>
    </source>
</evidence>
<comment type="caution">
    <text evidence="2">The sequence shown here is derived from an EMBL/GenBank/DDBJ whole genome shotgun (WGS) entry which is preliminary data.</text>
</comment>
<reference evidence="2" key="1">
    <citation type="submission" date="2023-07" db="EMBL/GenBank/DDBJ databases">
        <title>Sorghum-associated microbial communities from plants grown in Nebraska, USA.</title>
        <authorList>
            <person name="Schachtman D."/>
        </authorList>
    </citation>
    <scope>NUCLEOTIDE SEQUENCE</scope>
    <source>
        <strain evidence="2">BE330</strain>
    </source>
</reference>
<name>A0AAE3XE49_9DEIO</name>
<feature type="compositionally biased region" description="Basic and acidic residues" evidence="1">
    <location>
        <begin position="12"/>
        <end position="24"/>
    </location>
</feature>
<feature type="region of interest" description="Disordered" evidence="1">
    <location>
        <begin position="1"/>
        <end position="24"/>
    </location>
</feature>
<protein>
    <submittedName>
        <fullName evidence="2">Uncharacterized protein</fullName>
    </submittedName>
</protein>
<proteinExistence type="predicted"/>
<feature type="compositionally biased region" description="Basic residues" evidence="1">
    <location>
        <begin position="1"/>
        <end position="10"/>
    </location>
</feature>
<dbReference type="RefSeq" id="WP_309854926.1">
    <property type="nucleotide sequence ID" value="NZ_JAVDQJ010000005.1"/>
</dbReference>
<organism evidence="2 3">
    <name type="scientific">Deinococcus soli</name>
    <name type="common">ex Cha et al. 2016</name>
    <dbReference type="NCBI Taxonomy" id="1309411"/>
    <lineage>
        <taxon>Bacteria</taxon>
        <taxon>Thermotogati</taxon>
        <taxon>Deinococcota</taxon>
        <taxon>Deinococci</taxon>
        <taxon>Deinococcales</taxon>
        <taxon>Deinococcaceae</taxon>
        <taxon>Deinococcus</taxon>
    </lineage>
</organism>
<sequence length="217" mass="25082">MNARHTRPRTPKPADKQRAFEARGPDHVTPAWLKRNHAWTDLMISELLGEPDRLEPNPMHPRGRPMRLYARTRVETAMQSEQYAALKAQVAPRQAMARRGVATKTRQTIEHMQALPLDLPQLSQEDLYLRAVAHAKATGHYKRRDPSPSEYDRLACNYLRHELSGYDTHLAELFRRTGRSQGYLALWSTFAQQVSATYPFLTAEVNRQFEKRRKGDP</sequence>
<evidence type="ECO:0000313" key="3">
    <source>
        <dbReference type="Proteomes" id="UP001185331"/>
    </source>
</evidence>
<evidence type="ECO:0000256" key="1">
    <source>
        <dbReference type="SAM" id="MobiDB-lite"/>
    </source>
</evidence>
<dbReference type="EMBL" id="JAVDQK010000004">
    <property type="protein sequence ID" value="MDR6218440.1"/>
    <property type="molecule type" value="Genomic_DNA"/>
</dbReference>
<accession>A0AAE3XE49</accession>
<dbReference type="Proteomes" id="UP001185331">
    <property type="component" value="Unassembled WGS sequence"/>
</dbReference>
<gene>
    <name evidence="2" type="ORF">J2Y00_002003</name>
</gene>